<protein>
    <recommendedName>
        <fullName evidence="9">Nucleotidyl transferase domain-containing protein</fullName>
    </recommendedName>
</protein>
<evidence type="ECO:0000256" key="2">
    <source>
        <dbReference type="ARBA" id="ARBA00005208"/>
    </source>
</evidence>
<dbReference type="AlphaFoldDB" id="A0A1G2EFW3"/>
<dbReference type="Pfam" id="PF00483">
    <property type="entry name" value="NTP_transferase"/>
    <property type="match status" value="1"/>
</dbReference>
<dbReference type="PANTHER" id="PTHR43584">
    <property type="entry name" value="NUCLEOTIDYL TRANSFERASE"/>
    <property type="match status" value="1"/>
</dbReference>
<dbReference type="InterPro" id="IPR005835">
    <property type="entry name" value="NTP_transferase_dom"/>
</dbReference>
<gene>
    <name evidence="10" type="ORF">A2896_00050</name>
</gene>
<dbReference type="InterPro" id="IPR029044">
    <property type="entry name" value="Nucleotide-diphossugar_trans"/>
</dbReference>
<comment type="caution">
    <text evidence="10">The sequence shown here is derived from an EMBL/GenBank/DDBJ whole genome shotgun (WGS) entry which is preliminary data.</text>
</comment>
<dbReference type="PANTHER" id="PTHR43584:SF8">
    <property type="entry name" value="N-ACETYLMURAMATE ALPHA-1-PHOSPHATE URIDYLYLTRANSFERASE"/>
    <property type="match status" value="1"/>
</dbReference>
<comment type="pathway">
    <text evidence="1">Nucleotide-sugar biosynthesis; UDP-N-acetyl-alpha-D-glucosamine biosynthesis; N-acetyl-alpha-D-glucosamine 1-phosphate from alpha-D-glucosamine 6-phosphate (route II): step 2/2.</text>
</comment>
<feature type="domain" description="Nucleotidyl transferase" evidence="9">
    <location>
        <begin position="3"/>
        <end position="209"/>
    </location>
</feature>
<evidence type="ECO:0000313" key="10">
    <source>
        <dbReference type="EMBL" id="OGZ24230.1"/>
    </source>
</evidence>
<organism evidence="10 11">
    <name type="scientific">Candidatus Nealsonbacteria bacterium RIFCSPLOWO2_01_FULL_43_32</name>
    <dbReference type="NCBI Taxonomy" id="1801672"/>
    <lineage>
        <taxon>Bacteria</taxon>
        <taxon>Candidatus Nealsoniibacteriota</taxon>
    </lineage>
</organism>
<evidence type="ECO:0000259" key="9">
    <source>
        <dbReference type="Pfam" id="PF00483"/>
    </source>
</evidence>
<comment type="pathway">
    <text evidence="2">Nucleotide-sugar biosynthesis; UDP-N-acetyl-alpha-D-glucosamine biosynthesis; UDP-N-acetyl-alpha-D-glucosamine from N-acetyl-alpha-D-glucosamine 1-phosphate: step 1/1.</text>
</comment>
<reference evidence="10 11" key="1">
    <citation type="journal article" date="2016" name="Nat. Commun.">
        <title>Thousands of microbial genomes shed light on interconnected biogeochemical processes in an aquifer system.</title>
        <authorList>
            <person name="Anantharaman K."/>
            <person name="Brown C.T."/>
            <person name="Hug L.A."/>
            <person name="Sharon I."/>
            <person name="Castelle C.J."/>
            <person name="Probst A.J."/>
            <person name="Thomas B.C."/>
            <person name="Singh A."/>
            <person name="Wilkins M.J."/>
            <person name="Karaoz U."/>
            <person name="Brodie E.L."/>
            <person name="Williams K.H."/>
            <person name="Hubbard S.S."/>
            <person name="Banfield J.F."/>
        </authorList>
    </citation>
    <scope>NUCLEOTIDE SEQUENCE [LARGE SCALE GENOMIC DNA]</scope>
</reference>
<dbReference type="EMBL" id="MHMH01000015">
    <property type="protein sequence ID" value="OGZ24230.1"/>
    <property type="molecule type" value="Genomic_DNA"/>
</dbReference>
<evidence type="ECO:0000256" key="7">
    <source>
        <dbReference type="ARBA" id="ARBA00048247"/>
    </source>
</evidence>
<evidence type="ECO:0000256" key="4">
    <source>
        <dbReference type="ARBA" id="ARBA00022695"/>
    </source>
</evidence>
<dbReference type="InterPro" id="IPR011004">
    <property type="entry name" value="Trimer_LpxA-like_sf"/>
</dbReference>
<keyword evidence="6" id="KW-0012">Acyltransferase</keyword>
<dbReference type="Gene3D" id="3.90.550.10">
    <property type="entry name" value="Spore Coat Polysaccharide Biosynthesis Protein SpsA, Chain A"/>
    <property type="match status" value="1"/>
</dbReference>
<evidence type="ECO:0000256" key="3">
    <source>
        <dbReference type="ARBA" id="ARBA00022679"/>
    </source>
</evidence>
<keyword evidence="5" id="KW-0511">Multifunctional enzyme</keyword>
<comment type="catalytic activity">
    <reaction evidence="8">
        <text>N-acetyl-alpha-D-glucosamine 1-phosphate + UTP + H(+) = UDP-N-acetyl-alpha-D-glucosamine + diphosphate</text>
        <dbReference type="Rhea" id="RHEA:13509"/>
        <dbReference type="ChEBI" id="CHEBI:15378"/>
        <dbReference type="ChEBI" id="CHEBI:33019"/>
        <dbReference type="ChEBI" id="CHEBI:46398"/>
        <dbReference type="ChEBI" id="CHEBI:57705"/>
        <dbReference type="ChEBI" id="CHEBI:57776"/>
        <dbReference type="EC" id="2.7.7.23"/>
    </reaction>
</comment>
<name>A0A1G2EFW3_9BACT</name>
<dbReference type="GO" id="GO:0019134">
    <property type="term" value="F:glucosamine-1-phosphate N-acetyltransferase activity"/>
    <property type="evidence" value="ECO:0007669"/>
    <property type="project" value="UniProtKB-EC"/>
</dbReference>
<keyword evidence="4" id="KW-0548">Nucleotidyltransferase</keyword>
<keyword evidence="3" id="KW-0808">Transferase</keyword>
<dbReference type="SUPFAM" id="SSF51161">
    <property type="entry name" value="Trimeric LpxA-like enzymes"/>
    <property type="match status" value="1"/>
</dbReference>
<evidence type="ECO:0000256" key="5">
    <source>
        <dbReference type="ARBA" id="ARBA00023268"/>
    </source>
</evidence>
<dbReference type="STRING" id="1801672.A2896_00050"/>
<sequence length="395" mass="43580">MQAIILAAGESSRFWPLNHGHKSQIKLLGRPLIFWTIKALAENGVKDIALIISPSNTTLKEDLKTVAGDLNVKLSYFVQEKPLGTGNAISLAKNFIKEPFFVLWGAEVSAKETIAEILEKYRSEKPATVLVGAQTNTPWDYGILKLEGERIIEIVENPKSGQEPSNIKVVGTYFLSPDFFDAYQKLSKHHEADFVDALNLYLKDKPSELVLLPKDTPSLKYPWNLLEISKIMLESEDFKNYISPSATIGANMVIKGKVYIGPHCQIGDHNVLRGPLNLESGVRTGAFFEIKNSVVQEGTHFHSGYVGDSVIGRNCRFGAGFITANRRLDRGSIKSVVKGKKTDTGLTYFGTVVGDNTSFGIQASTMPGVLIGFDVNVWPGLVVFKNIKDSENFKN</sequence>
<evidence type="ECO:0000256" key="1">
    <source>
        <dbReference type="ARBA" id="ARBA00005166"/>
    </source>
</evidence>
<evidence type="ECO:0000313" key="11">
    <source>
        <dbReference type="Proteomes" id="UP000178647"/>
    </source>
</evidence>
<dbReference type="SUPFAM" id="SSF53448">
    <property type="entry name" value="Nucleotide-diphospho-sugar transferases"/>
    <property type="match status" value="1"/>
</dbReference>
<evidence type="ECO:0000256" key="6">
    <source>
        <dbReference type="ARBA" id="ARBA00023315"/>
    </source>
</evidence>
<dbReference type="InterPro" id="IPR050065">
    <property type="entry name" value="GlmU-like"/>
</dbReference>
<comment type="catalytic activity">
    <reaction evidence="7">
        <text>alpha-D-glucosamine 1-phosphate + acetyl-CoA = N-acetyl-alpha-D-glucosamine 1-phosphate + CoA + H(+)</text>
        <dbReference type="Rhea" id="RHEA:13725"/>
        <dbReference type="ChEBI" id="CHEBI:15378"/>
        <dbReference type="ChEBI" id="CHEBI:57287"/>
        <dbReference type="ChEBI" id="CHEBI:57288"/>
        <dbReference type="ChEBI" id="CHEBI:57776"/>
        <dbReference type="ChEBI" id="CHEBI:58516"/>
        <dbReference type="EC" id="2.3.1.157"/>
    </reaction>
</comment>
<accession>A0A1G2EFW3</accession>
<proteinExistence type="predicted"/>
<evidence type="ECO:0000256" key="8">
    <source>
        <dbReference type="ARBA" id="ARBA00048493"/>
    </source>
</evidence>
<dbReference type="Proteomes" id="UP000178647">
    <property type="component" value="Unassembled WGS sequence"/>
</dbReference>
<dbReference type="GO" id="GO:0003977">
    <property type="term" value="F:UDP-N-acetylglucosamine diphosphorylase activity"/>
    <property type="evidence" value="ECO:0007669"/>
    <property type="project" value="UniProtKB-EC"/>
</dbReference>
<dbReference type="Gene3D" id="2.160.10.10">
    <property type="entry name" value="Hexapeptide repeat proteins"/>
    <property type="match status" value="1"/>
</dbReference>